<gene>
    <name evidence="1" type="ORF">MLD38_033330</name>
</gene>
<reference evidence="2" key="1">
    <citation type="journal article" date="2023" name="Front. Plant Sci.">
        <title>Chromosomal-level genome assembly of Melastoma candidum provides insights into trichome evolution.</title>
        <authorList>
            <person name="Zhong Y."/>
            <person name="Wu W."/>
            <person name="Sun C."/>
            <person name="Zou P."/>
            <person name="Liu Y."/>
            <person name="Dai S."/>
            <person name="Zhou R."/>
        </authorList>
    </citation>
    <scope>NUCLEOTIDE SEQUENCE [LARGE SCALE GENOMIC DNA]</scope>
</reference>
<comment type="caution">
    <text evidence="1">The sequence shown here is derived from an EMBL/GenBank/DDBJ whole genome shotgun (WGS) entry which is preliminary data.</text>
</comment>
<organism evidence="1 2">
    <name type="scientific">Melastoma candidum</name>
    <dbReference type="NCBI Taxonomy" id="119954"/>
    <lineage>
        <taxon>Eukaryota</taxon>
        <taxon>Viridiplantae</taxon>
        <taxon>Streptophyta</taxon>
        <taxon>Embryophyta</taxon>
        <taxon>Tracheophyta</taxon>
        <taxon>Spermatophyta</taxon>
        <taxon>Magnoliopsida</taxon>
        <taxon>eudicotyledons</taxon>
        <taxon>Gunneridae</taxon>
        <taxon>Pentapetalae</taxon>
        <taxon>rosids</taxon>
        <taxon>malvids</taxon>
        <taxon>Myrtales</taxon>
        <taxon>Melastomataceae</taxon>
        <taxon>Melastomatoideae</taxon>
        <taxon>Melastomateae</taxon>
        <taxon>Melastoma</taxon>
    </lineage>
</organism>
<proteinExistence type="predicted"/>
<sequence>MESTSAQNAARDQALPLLAKSTNPIVAIVAAVASADPSWSDQPLLQRKPSKNPAQKAVRKTFKLTAYLSNLLPAGTVLVYQVLSPFLSHNGQCTEPLNRSLTLVLIVLSGISCFFLRFTDSVRDERGKVRYGIPTFSGLWVIDGSGVQLSEEDRDRYRIKLLDFVHASLSTAIFSVIVAFDPNFRKCYIPSPSEEERRLLVAVPAAVGIGCSIFFLAFPSKRHGVGFPLSRH</sequence>
<evidence type="ECO:0000313" key="2">
    <source>
        <dbReference type="Proteomes" id="UP001057402"/>
    </source>
</evidence>
<dbReference type="Proteomes" id="UP001057402">
    <property type="component" value="Chromosome 10"/>
</dbReference>
<protein>
    <submittedName>
        <fullName evidence="1">Uncharacterized protein</fullName>
    </submittedName>
</protein>
<name>A0ACB9M7Q7_9MYRT</name>
<evidence type="ECO:0000313" key="1">
    <source>
        <dbReference type="EMBL" id="KAI4319770.1"/>
    </source>
</evidence>
<accession>A0ACB9M7Q7</accession>
<keyword evidence="2" id="KW-1185">Reference proteome</keyword>
<dbReference type="EMBL" id="CM042889">
    <property type="protein sequence ID" value="KAI4319770.1"/>
    <property type="molecule type" value="Genomic_DNA"/>
</dbReference>